<keyword evidence="3" id="KW-0645">Protease</keyword>
<dbReference type="PANTHER" id="PTHR11802">
    <property type="entry name" value="SERINE PROTEASE FAMILY S10 SERINE CARBOXYPEPTIDASE"/>
    <property type="match status" value="1"/>
</dbReference>
<dbReference type="AlphaFoldDB" id="A0AAN7BTQ2"/>
<dbReference type="InterPro" id="IPR029058">
    <property type="entry name" value="AB_hydrolase_fold"/>
</dbReference>
<evidence type="ECO:0000256" key="6">
    <source>
        <dbReference type="SAM" id="MobiDB-lite"/>
    </source>
</evidence>
<dbReference type="EMBL" id="MU865309">
    <property type="protein sequence ID" value="KAK4229365.1"/>
    <property type="molecule type" value="Genomic_DNA"/>
</dbReference>
<evidence type="ECO:0000256" key="1">
    <source>
        <dbReference type="ARBA" id="ARBA00009431"/>
    </source>
</evidence>
<dbReference type="Proteomes" id="UP001301958">
    <property type="component" value="Unassembled WGS sequence"/>
</dbReference>
<name>A0AAN7BTQ2_9PEZI</name>
<dbReference type="GO" id="GO:0004185">
    <property type="term" value="F:serine-type carboxypeptidase activity"/>
    <property type="evidence" value="ECO:0007669"/>
    <property type="project" value="InterPro"/>
</dbReference>
<dbReference type="SUPFAM" id="SSF53474">
    <property type="entry name" value="alpha/beta-Hydrolases"/>
    <property type="match status" value="1"/>
</dbReference>
<keyword evidence="4" id="KW-0378">Hydrolase</keyword>
<dbReference type="Pfam" id="PF00450">
    <property type="entry name" value="Peptidase_S10"/>
    <property type="match status" value="1"/>
</dbReference>
<sequence>MTRGKRYARGVSMTNRTEYPPVQFPRHGKKTAITPQLNSQVTLQLQLQLQHPPLRHLCVKSFESPRGSGINITYKVPDGACRTLFRSQKQYVGWVELYGHGASRVQNHIFFWFVEARKPTSALTIWLNDRPGESSLQGFFTENGPCEDRASNMLYIDYPNTVGFSYDIPTNATIDLVQGNIITDYPQPVPKNRSPATVLNGTFSSTDYSGGVLASPQYQRAADVVWRVLQAFFGVFPHYNPPDGVNLFAQGHGACLGTMANIKVAAVGIVNGCLDQLSQTHSYLQMVELNTYDINLLSAEDRMAARYYLPGGCRDAISDCRSRSFGPHEYAESCTNSSRTCEQVLIPYLKTGRSKYDIAHLGLDPFPSRLYETYLNTLPVQQAIGTPVNYTRFSRFGKKAFPSDDFAAIDARKELAALLDSGIRVALMYSDRDYVCNWVGGEEAAFNIASETENQFYLAPFRHEGYAPLITNSSYVGGAVRQFGNLSFSRIYQAGHFAPASQPETLNRVFERVIQGKAISTGEMVDPTSFHREGDDMSTATFELPPPPKPTCKIRAMRETCTEQEIDDIDAGKGVIINDVWYRDESEWPAAVNTETEDGRPDVKNKQETQQSQSPFLTLTFCTWLKPRII</sequence>
<feature type="region of interest" description="Disordered" evidence="6">
    <location>
        <begin position="590"/>
        <end position="611"/>
    </location>
</feature>
<gene>
    <name evidence="7" type="ORF">QBC38DRAFT_508305</name>
</gene>
<evidence type="ECO:0000256" key="5">
    <source>
        <dbReference type="ARBA" id="ARBA00023180"/>
    </source>
</evidence>
<dbReference type="Gene3D" id="3.40.50.1820">
    <property type="entry name" value="alpha/beta hydrolase"/>
    <property type="match status" value="1"/>
</dbReference>
<keyword evidence="2 7" id="KW-0121">Carboxypeptidase</keyword>
<dbReference type="GO" id="GO:0006508">
    <property type="term" value="P:proteolysis"/>
    <property type="evidence" value="ECO:0007669"/>
    <property type="project" value="UniProtKB-KW"/>
</dbReference>
<dbReference type="InterPro" id="IPR001563">
    <property type="entry name" value="Peptidase_S10"/>
</dbReference>
<evidence type="ECO:0000313" key="8">
    <source>
        <dbReference type="Proteomes" id="UP001301958"/>
    </source>
</evidence>
<reference evidence="7" key="1">
    <citation type="journal article" date="2023" name="Mol. Phylogenet. Evol.">
        <title>Genome-scale phylogeny and comparative genomics of the fungal order Sordariales.</title>
        <authorList>
            <person name="Hensen N."/>
            <person name="Bonometti L."/>
            <person name="Westerberg I."/>
            <person name="Brannstrom I.O."/>
            <person name="Guillou S."/>
            <person name="Cros-Aarteil S."/>
            <person name="Calhoun S."/>
            <person name="Haridas S."/>
            <person name="Kuo A."/>
            <person name="Mondo S."/>
            <person name="Pangilinan J."/>
            <person name="Riley R."/>
            <person name="LaButti K."/>
            <person name="Andreopoulos B."/>
            <person name="Lipzen A."/>
            <person name="Chen C."/>
            <person name="Yan M."/>
            <person name="Daum C."/>
            <person name="Ng V."/>
            <person name="Clum A."/>
            <person name="Steindorff A."/>
            <person name="Ohm R.A."/>
            <person name="Martin F."/>
            <person name="Silar P."/>
            <person name="Natvig D.O."/>
            <person name="Lalanne C."/>
            <person name="Gautier V."/>
            <person name="Ament-Velasquez S.L."/>
            <person name="Kruys A."/>
            <person name="Hutchinson M.I."/>
            <person name="Powell A.J."/>
            <person name="Barry K."/>
            <person name="Miller A.N."/>
            <person name="Grigoriev I.V."/>
            <person name="Debuchy R."/>
            <person name="Gladieux P."/>
            <person name="Hiltunen Thoren M."/>
            <person name="Johannesson H."/>
        </authorList>
    </citation>
    <scope>NUCLEOTIDE SEQUENCE</scope>
    <source>
        <strain evidence="7">CBS 990.96</strain>
    </source>
</reference>
<evidence type="ECO:0000256" key="2">
    <source>
        <dbReference type="ARBA" id="ARBA00022645"/>
    </source>
</evidence>
<evidence type="ECO:0000256" key="3">
    <source>
        <dbReference type="ARBA" id="ARBA00022670"/>
    </source>
</evidence>
<dbReference type="PROSITE" id="PS00560">
    <property type="entry name" value="CARBOXYPEPT_SER_HIS"/>
    <property type="match status" value="1"/>
</dbReference>
<keyword evidence="5" id="KW-0325">Glycoprotein</keyword>
<accession>A0AAN7BTQ2</accession>
<comment type="similarity">
    <text evidence="1">Belongs to the peptidase S10 family.</text>
</comment>
<dbReference type="GO" id="GO:0000324">
    <property type="term" value="C:fungal-type vacuole"/>
    <property type="evidence" value="ECO:0007669"/>
    <property type="project" value="TreeGrafter"/>
</dbReference>
<evidence type="ECO:0000313" key="7">
    <source>
        <dbReference type="EMBL" id="KAK4229365.1"/>
    </source>
</evidence>
<dbReference type="PANTHER" id="PTHR11802:SF404">
    <property type="entry name" value="CARBOXYPEPTIDASE"/>
    <property type="match status" value="1"/>
</dbReference>
<protein>
    <submittedName>
        <fullName evidence="7">Serine carboxypeptidase</fullName>
    </submittedName>
</protein>
<evidence type="ECO:0000256" key="4">
    <source>
        <dbReference type="ARBA" id="ARBA00022801"/>
    </source>
</evidence>
<organism evidence="7 8">
    <name type="scientific">Podospora fimiseda</name>
    <dbReference type="NCBI Taxonomy" id="252190"/>
    <lineage>
        <taxon>Eukaryota</taxon>
        <taxon>Fungi</taxon>
        <taxon>Dikarya</taxon>
        <taxon>Ascomycota</taxon>
        <taxon>Pezizomycotina</taxon>
        <taxon>Sordariomycetes</taxon>
        <taxon>Sordariomycetidae</taxon>
        <taxon>Sordariales</taxon>
        <taxon>Podosporaceae</taxon>
        <taxon>Podospora</taxon>
    </lineage>
</organism>
<feature type="compositionally biased region" description="Basic and acidic residues" evidence="6">
    <location>
        <begin position="597"/>
        <end position="607"/>
    </location>
</feature>
<dbReference type="InterPro" id="IPR033124">
    <property type="entry name" value="Ser_caboxypep_his_AS"/>
</dbReference>
<proteinExistence type="inferred from homology"/>
<keyword evidence="8" id="KW-1185">Reference proteome</keyword>
<reference evidence="7" key="2">
    <citation type="submission" date="2023-05" db="EMBL/GenBank/DDBJ databases">
        <authorList>
            <consortium name="Lawrence Berkeley National Laboratory"/>
            <person name="Steindorff A."/>
            <person name="Hensen N."/>
            <person name="Bonometti L."/>
            <person name="Westerberg I."/>
            <person name="Brannstrom I.O."/>
            <person name="Guillou S."/>
            <person name="Cros-Aarteil S."/>
            <person name="Calhoun S."/>
            <person name="Haridas S."/>
            <person name="Kuo A."/>
            <person name="Mondo S."/>
            <person name="Pangilinan J."/>
            <person name="Riley R."/>
            <person name="Labutti K."/>
            <person name="Andreopoulos B."/>
            <person name="Lipzen A."/>
            <person name="Chen C."/>
            <person name="Yanf M."/>
            <person name="Daum C."/>
            <person name="Ng V."/>
            <person name="Clum A."/>
            <person name="Ohm R."/>
            <person name="Martin F."/>
            <person name="Silar P."/>
            <person name="Natvig D."/>
            <person name="Lalanne C."/>
            <person name="Gautier V."/>
            <person name="Ament-Velasquez S.L."/>
            <person name="Kruys A."/>
            <person name="Hutchinson M.I."/>
            <person name="Powell A.J."/>
            <person name="Barry K."/>
            <person name="Miller A.N."/>
            <person name="Grigoriev I.V."/>
            <person name="Debuchy R."/>
            <person name="Gladieux P."/>
            <person name="Thoren M.H."/>
            <person name="Johannesson H."/>
        </authorList>
    </citation>
    <scope>NUCLEOTIDE SEQUENCE</scope>
    <source>
        <strain evidence="7">CBS 990.96</strain>
    </source>
</reference>
<comment type="caution">
    <text evidence="7">The sequence shown here is derived from an EMBL/GenBank/DDBJ whole genome shotgun (WGS) entry which is preliminary data.</text>
</comment>